<dbReference type="EMBL" id="LT906449">
    <property type="protein sequence ID" value="SNV02358.1"/>
    <property type="molecule type" value="Genomic_DNA"/>
</dbReference>
<accession>A0AAX2GXL2</accession>
<evidence type="ECO:0000313" key="1">
    <source>
        <dbReference type="EMBL" id="SNV02358.1"/>
    </source>
</evidence>
<protein>
    <submittedName>
        <fullName evidence="1">Uncharacterized protein</fullName>
    </submittedName>
</protein>
<name>A0AAX2GXL2_9FLAO</name>
<gene>
    <name evidence="1" type="ORF">SAMEA44541418_00194</name>
</gene>
<dbReference type="Proteomes" id="UP000215539">
    <property type="component" value="Chromosome 1"/>
</dbReference>
<sequence length="30" mass="3517">MTSNEKAIAQNCINKFINDKTRKTSFDIER</sequence>
<evidence type="ECO:0000313" key="2">
    <source>
        <dbReference type="Proteomes" id="UP000215539"/>
    </source>
</evidence>
<dbReference type="AlphaFoldDB" id="A0AAX2GXL2"/>
<organism evidence="1 2">
    <name type="scientific">Capnocytophaga haemolytica</name>
    <dbReference type="NCBI Taxonomy" id="45243"/>
    <lineage>
        <taxon>Bacteria</taxon>
        <taxon>Pseudomonadati</taxon>
        <taxon>Bacteroidota</taxon>
        <taxon>Flavobacteriia</taxon>
        <taxon>Flavobacteriales</taxon>
        <taxon>Flavobacteriaceae</taxon>
        <taxon>Capnocytophaga</taxon>
    </lineage>
</organism>
<proteinExistence type="predicted"/>
<reference evidence="1 2" key="1">
    <citation type="submission" date="2017-06" db="EMBL/GenBank/DDBJ databases">
        <authorList>
            <consortium name="Pathogen Informatics"/>
        </authorList>
    </citation>
    <scope>NUCLEOTIDE SEQUENCE [LARGE SCALE GENOMIC DNA]</scope>
    <source>
        <strain evidence="1 2">NCTC12947</strain>
    </source>
</reference>